<keyword evidence="3" id="KW-0812">Transmembrane</keyword>
<evidence type="ECO:0000256" key="2">
    <source>
        <dbReference type="ARBA" id="ARBA00022748"/>
    </source>
</evidence>
<reference evidence="7 8" key="1">
    <citation type="submission" date="2016-12" db="EMBL/GenBank/DDBJ databases">
        <title>The draft genome sequence of Actinophytocola sp. 11-183.</title>
        <authorList>
            <person name="Wang W."/>
            <person name="Yuan L."/>
        </authorList>
    </citation>
    <scope>NUCLEOTIDE SEQUENCE [LARGE SCALE GENOMIC DNA]</scope>
    <source>
        <strain evidence="7 8">11-183</strain>
    </source>
</reference>
<dbReference type="Gene3D" id="3.40.30.10">
    <property type="entry name" value="Glutaredoxin"/>
    <property type="match status" value="1"/>
</dbReference>
<dbReference type="OrthoDB" id="9796554at2"/>
<dbReference type="Proteomes" id="UP000185596">
    <property type="component" value="Unassembled WGS sequence"/>
</dbReference>
<name>A0A1Q8CNC3_9PSEU</name>
<dbReference type="GO" id="GO:0017004">
    <property type="term" value="P:cytochrome complex assembly"/>
    <property type="evidence" value="ECO:0007669"/>
    <property type="project" value="UniProtKB-KW"/>
</dbReference>
<keyword evidence="8" id="KW-1185">Reference proteome</keyword>
<dbReference type="InterPro" id="IPR050553">
    <property type="entry name" value="Thioredoxin_ResA/DsbE_sf"/>
</dbReference>
<dbReference type="PROSITE" id="PS51352">
    <property type="entry name" value="THIOREDOXIN_2"/>
    <property type="match status" value="1"/>
</dbReference>
<dbReference type="SUPFAM" id="SSF52833">
    <property type="entry name" value="Thioredoxin-like"/>
    <property type="match status" value="1"/>
</dbReference>
<keyword evidence="3" id="KW-0735">Signal-anchor</keyword>
<dbReference type="STRING" id="1912961.BU204_19730"/>
<dbReference type="GO" id="GO:0016491">
    <property type="term" value="F:oxidoreductase activity"/>
    <property type="evidence" value="ECO:0007669"/>
    <property type="project" value="InterPro"/>
</dbReference>
<evidence type="ECO:0000256" key="5">
    <source>
        <dbReference type="ARBA" id="ARBA00023284"/>
    </source>
</evidence>
<evidence type="ECO:0000256" key="1">
    <source>
        <dbReference type="ARBA" id="ARBA00004196"/>
    </source>
</evidence>
<dbReference type="CDD" id="cd02966">
    <property type="entry name" value="TlpA_like_family"/>
    <property type="match status" value="1"/>
</dbReference>
<protein>
    <recommendedName>
        <fullName evidence="6">Thioredoxin domain-containing protein</fullName>
    </recommendedName>
</protein>
<organism evidence="7 8">
    <name type="scientific">Actinophytocola xanthii</name>
    <dbReference type="NCBI Taxonomy" id="1912961"/>
    <lineage>
        <taxon>Bacteria</taxon>
        <taxon>Bacillati</taxon>
        <taxon>Actinomycetota</taxon>
        <taxon>Actinomycetes</taxon>
        <taxon>Pseudonocardiales</taxon>
        <taxon>Pseudonocardiaceae</taxon>
    </lineage>
</organism>
<accession>A0A1Q8CNC3</accession>
<dbReference type="AlphaFoldDB" id="A0A1Q8CNC3"/>
<proteinExistence type="predicted"/>
<evidence type="ECO:0000259" key="6">
    <source>
        <dbReference type="PROSITE" id="PS51352"/>
    </source>
</evidence>
<gene>
    <name evidence="7" type="ORF">BU204_19730</name>
</gene>
<sequence length="199" mass="20744">MTSAARWSLAGLVLVIAAIVAIWPRDEDPPADPVPGEVSADLDAARAAAALEPCPAADPPPALGSMSEVEVQCLADGSPVDLAAALAARPLLVNVWATWCAPCREELPLLAEYAAEPGAVPVVGLAVQSKAVDALELLDALDVRLPAVLDERGAAAKALRLPPGLPASYVVDEDGEVRLVENPRLFRSVAEIRQAVEQR</sequence>
<evidence type="ECO:0000256" key="4">
    <source>
        <dbReference type="ARBA" id="ARBA00023157"/>
    </source>
</evidence>
<evidence type="ECO:0000313" key="8">
    <source>
        <dbReference type="Proteomes" id="UP000185596"/>
    </source>
</evidence>
<keyword evidence="5" id="KW-0676">Redox-active center</keyword>
<evidence type="ECO:0000256" key="3">
    <source>
        <dbReference type="ARBA" id="ARBA00022968"/>
    </source>
</evidence>
<dbReference type="EMBL" id="MSIE01000036">
    <property type="protein sequence ID" value="OLF15830.1"/>
    <property type="molecule type" value="Genomic_DNA"/>
</dbReference>
<dbReference type="Pfam" id="PF08534">
    <property type="entry name" value="Redoxin"/>
    <property type="match status" value="1"/>
</dbReference>
<dbReference type="InterPro" id="IPR017937">
    <property type="entry name" value="Thioredoxin_CS"/>
</dbReference>
<dbReference type="InterPro" id="IPR013740">
    <property type="entry name" value="Redoxin"/>
</dbReference>
<dbReference type="PANTHER" id="PTHR42852:SF6">
    <property type="entry name" value="THIOL:DISULFIDE INTERCHANGE PROTEIN DSBE"/>
    <property type="match status" value="1"/>
</dbReference>
<keyword evidence="2" id="KW-0201">Cytochrome c-type biogenesis</keyword>
<keyword evidence="4" id="KW-1015">Disulfide bond</keyword>
<comment type="caution">
    <text evidence="7">The sequence shown here is derived from an EMBL/GenBank/DDBJ whole genome shotgun (WGS) entry which is preliminary data.</text>
</comment>
<dbReference type="InterPro" id="IPR036249">
    <property type="entry name" value="Thioredoxin-like_sf"/>
</dbReference>
<dbReference type="RefSeq" id="WP_075127190.1">
    <property type="nucleotide sequence ID" value="NZ_MSIE01000036.1"/>
</dbReference>
<feature type="domain" description="Thioredoxin" evidence="6">
    <location>
        <begin position="48"/>
        <end position="199"/>
    </location>
</feature>
<comment type="subcellular location">
    <subcellularLocation>
        <location evidence="1">Cell envelope</location>
    </subcellularLocation>
</comment>
<dbReference type="InterPro" id="IPR013766">
    <property type="entry name" value="Thioredoxin_domain"/>
</dbReference>
<dbReference type="PROSITE" id="PS00194">
    <property type="entry name" value="THIOREDOXIN_1"/>
    <property type="match status" value="1"/>
</dbReference>
<evidence type="ECO:0000313" key="7">
    <source>
        <dbReference type="EMBL" id="OLF15830.1"/>
    </source>
</evidence>
<dbReference type="PANTHER" id="PTHR42852">
    <property type="entry name" value="THIOL:DISULFIDE INTERCHANGE PROTEIN DSBE"/>
    <property type="match status" value="1"/>
</dbReference>
<dbReference type="GO" id="GO:0030313">
    <property type="term" value="C:cell envelope"/>
    <property type="evidence" value="ECO:0007669"/>
    <property type="project" value="UniProtKB-SubCell"/>
</dbReference>